<evidence type="ECO:0000313" key="1">
    <source>
        <dbReference type="EMBL" id="SIO95729.1"/>
    </source>
</evidence>
<reference evidence="1 2" key="1">
    <citation type="submission" date="2016-12" db="EMBL/GenBank/DDBJ databases">
        <authorList>
            <person name="Song W.-J."/>
            <person name="Kurnit D.M."/>
        </authorList>
    </citation>
    <scope>NUCLEOTIDE SEQUENCE [LARGE SCALE GENOMIC DNA]</scope>
    <source>
        <strain evidence="1 2">CECT 9026</strain>
    </source>
</reference>
<organism evidence="1 2">
    <name type="scientific">Vibrio spartinae</name>
    <dbReference type="NCBI Taxonomy" id="1918945"/>
    <lineage>
        <taxon>Bacteria</taxon>
        <taxon>Pseudomonadati</taxon>
        <taxon>Pseudomonadota</taxon>
        <taxon>Gammaproteobacteria</taxon>
        <taxon>Vibrionales</taxon>
        <taxon>Vibrionaceae</taxon>
        <taxon>Vibrio</taxon>
    </lineage>
</organism>
<dbReference type="RefSeq" id="WP_074374212.1">
    <property type="nucleotide sequence ID" value="NZ_AP024907.1"/>
</dbReference>
<accession>A0A1N6M8H7</accession>
<gene>
    <name evidence="1" type="ORF">VSP9026_03481</name>
</gene>
<sequence>MAIDAVLFMLCWTAQLHDLGLIAFQITCYVDGQNGLRMHKHAKPEYFKAFATRVALKYSGFFI</sequence>
<dbReference type="EMBL" id="FSSB01000021">
    <property type="protein sequence ID" value="SIO95729.1"/>
    <property type="molecule type" value="Genomic_DNA"/>
</dbReference>
<proteinExistence type="predicted"/>
<evidence type="ECO:0000313" key="2">
    <source>
        <dbReference type="Proteomes" id="UP000184774"/>
    </source>
</evidence>
<name>A0A1N6M8H7_9VIBR</name>
<dbReference type="AlphaFoldDB" id="A0A1N6M8H7"/>
<protein>
    <submittedName>
        <fullName evidence="1">Uncharacterized protein</fullName>
    </submittedName>
</protein>
<dbReference type="Proteomes" id="UP000184774">
    <property type="component" value="Unassembled WGS sequence"/>
</dbReference>